<dbReference type="Pfam" id="PF19754">
    <property type="entry name" value="DUF6241"/>
    <property type="match status" value="1"/>
</dbReference>
<protein>
    <submittedName>
        <fullName evidence="2">DUF6241 domain-containing protein</fullName>
    </submittedName>
</protein>
<dbReference type="RefSeq" id="WP_251514656.1">
    <property type="nucleotide sequence ID" value="NZ_JAMBON010000019.1"/>
</dbReference>
<evidence type="ECO:0000256" key="1">
    <source>
        <dbReference type="SAM" id="MobiDB-lite"/>
    </source>
</evidence>
<evidence type="ECO:0000313" key="3">
    <source>
        <dbReference type="Proteomes" id="UP001597221"/>
    </source>
</evidence>
<reference evidence="3" key="1">
    <citation type="journal article" date="2019" name="Int. J. Syst. Evol. Microbiol.">
        <title>The Global Catalogue of Microorganisms (GCM) 10K type strain sequencing project: providing services to taxonomists for standard genome sequencing and annotation.</title>
        <authorList>
            <consortium name="The Broad Institute Genomics Platform"/>
            <consortium name="The Broad Institute Genome Sequencing Center for Infectious Disease"/>
            <person name="Wu L."/>
            <person name="Ma J."/>
        </authorList>
    </citation>
    <scope>NUCLEOTIDE SEQUENCE [LARGE SCALE GENOMIC DNA]</scope>
    <source>
        <strain evidence="3">CGMCC 1.12376</strain>
    </source>
</reference>
<dbReference type="InterPro" id="IPR046208">
    <property type="entry name" value="DUF6241"/>
</dbReference>
<sequence length="183" mass="21015">MRKFMWTLAIVTVLALAGAAWYIVSDLLAVAESANEELKTDAVAQPAQEELESENTIEAKEELPEEEVYENPFGESKAHRHLRDDDYQNYIHQMAHQKVIADVKWGFIEITGERIDWLLKGLQETELEHEDVYRDILERWATDNFGQVDQDHNTIWRLQGGTIGEATGILSPEEEEAYIKSAR</sequence>
<gene>
    <name evidence="2" type="ORF">ACFSBH_16770</name>
</gene>
<dbReference type="Proteomes" id="UP001597221">
    <property type="component" value="Unassembled WGS sequence"/>
</dbReference>
<keyword evidence="3" id="KW-1185">Reference proteome</keyword>
<dbReference type="EMBL" id="JBHUDE010000152">
    <property type="protein sequence ID" value="MFD1609272.1"/>
    <property type="molecule type" value="Genomic_DNA"/>
</dbReference>
<feature type="region of interest" description="Disordered" evidence="1">
    <location>
        <begin position="50"/>
        <end position="75"/>
    </location>
</feature>
<comment type="caution">
    <text evidence="2">The sequence shown here is derived from an EMBL/GenBank/DDBJ whole genome shotgun (WGS) entry which is preliminary data.</text>
</comment>
<proteinExistence type="predicted"/>
<organism evidence="2 3">
    <name type="scientific">Oceanobacillus luteolus</name>
    <dbReference type="NCBI Taxonomy" id="1274358"/>
    <lineage>
        <taxon>Bacteria</taxon>
        <taxon>Bacillati</taxon>
        <taxon>Bacillota</taxon>
        <taxon>Bacilli</taxon>
        <taxon>Bacillales</taxon>
        <taxon>Bacillaceae</taxon>
        <taxon>Oceanobacillus</taxon>
    </lineage>
</organism>
<accession>A0ABW4HW63</accession>
<name>A0ABW4HW63_9BACI</name>
<evidence type="ECO:0000313" key="2">
    <source>
        <dbReference type="EMBL" id="MFD1609272.1"/>
    </source>
</evidence>